<dbReference type="RefSeq" id="WP_069962885.1">
    <property type="nucleotide sequence ID" value="NZ_CP016094.1"/>
</dbReference>
<dbReference type="EMBL" id="CP016094">
    <property type="protein sequence ID" value="AOS45772.1"/>
    <property type="molecule type" value="Genomic_DNA"/>
</dbReference>
<dbReference type="EC" id="3.4.11.-" evidence="10"/>
<dbReference type="SUPFAM" id="SSF144052">
    <property type="entry name" value="Thermophilic metalloprotease-like"/>
    <property type="match status" value="1"/>
</dbReference>
<dbReference type="PANTHER" id="PTHR34448">
    <property type="entry name" value="AMINOPEPTIDASE"/>
    <property type="match status" value="1"/>
</dbReference>
<evidence type="ECO:0000256" key="3">
    <source>
        <dbReference type="ARBA" id="ARBA00001947"/>
    </source>
</evidence>
<evidence type="ECO:0000256" key="2">
    <source>
        <dbReference type="ARBA" id="ARBA00001946"/>
    </source>
</evidence>
<evidence type="ECO:0000256" key="7">
    <source>
        <dbReference type="ARBA" id="ARBA00022723"/>
    </source>
</evidence>
<name>A0A1D8AY05_9BACT</name>
<dbReference type="Pfam" id="PF02073">
    <property type="entry name" value="Peptidase_M29"/>
    <property type="match status" value="1"/>
</dbReference>
<accession>A0A1D8AY05</accession>
<evidence type="ECO:0000256" key="5">
    <source>
        <dbReference type="ARBA" id="ARBA00022438"/>
    </source>
</evidence>
<dbReference type="OrthoDB" id="9803993at2"/>
<evidence type="ECO:0000256" key="4">
    <source>
        <dbReference type="ARBA" id="ARBA00008236"/>
    </source>
</evidence>
<comment type="cofactor">
    <cofactor evidence="3">
        <name>Zn(2+)</name>
        <dbReference type="ChEBI" id="CHEBI:29105"/>
    </cofactor>
</comment>
<dbReference type="GO" id="GO:0006508">
    <property type="term" value="P:proteolysis"/>
    <property type="evidence" value="ECO:0007669"/>
    <property type="project" value="UniProtKB-KW"/>
</dbReference>
<dbReference type="STRING" id="1838286.Verru16b_02860"/>
<keyword evidence="11" id="KW-1185">Reference proteome</keyword>
<evidence type="ECO:0000256" key="1">
    <source>
        <dbReference type="ARBA" id="ARBA00001941"/>
    </source>
</evidence>
<gene>
    <name evidence="10" type="ORF">Verru16b_02860</name>
</gene>
<dbReference type="PRINTS" id="PR00919">
    <property type="entry name" value="THERMOPTASE"/>
</dbReference>
<dbReference type="InterPro" id="IPR000787">
    <property type="entry name" value="Peptidase_M29"/>
</dbReference>
<dbReference type="GO" id="GO:0008237">
    <property type="term" value="F:metallopeptidase activity"/>
    <property type="evidence" value="ECO:0007669"/>
    <property type="project" value="UniProtKB-KW"/>
</dbReference>
<dbReference type="Gene3D" id="3.40.1830.10">
    <property type="entry name" value="Thermophilic metalloprotease (M29)"/>
    <property type="match status" value="1"/>
</dbReference>
<dbReference type="KEGG" id="obg:Verru16b_02860"/>
<evidence type="ECO:0000313" key="11">
    <source>
        <dbReference type="Proteomes" id="UP000095228"/>
    </source>
</evidence>
<dbReference type="PANTHER" id="PTHR34448:SF3">
    <property type="entry name" value="AMINOPEPTIDASE AMPS"/>
    <property type="match status" value="1"/>
</dbReference>
<dbReference type="PATRIC" id="fig|1838286.3.peg.2874"/>
<evidence type="ECO:0000256" key="8">
    <source>
        <dbReference type="ARBA" id="ARBA00022801"/>
    </source>
</evidence>
<dbReference type="InterPro" id="IPR035097">
    <property type="entry name" value="M29_N-terminal"/>
</dbReference>
<dbReference type="GO" id="GO:0004177">
    <property type="term" value="F:aminopeptidase activity"/>
    <property type="evidence" value="ECO:0007669"/>
    <property type="project" value="UniProtKB-KW"/>
</dbReference>
<sequence>MADPLDPRLDSLAEVIVRVGLNLQPGQPLLITDPYELQGVHPETAALGHVLRAAVARLNPDRPDPGTEILPANPTRLRVLIEADDLSGYEALVRAHVRRLEQHLGRGSAFLFLTGTAPGLFAGVPADRLQRFDTVKWRHLGPLIQRLVRGATQWTLVPAPTTDWAAAAGVEVSGLWETVFSALRIERWNLPSGQVEDAPGGRASPLEHWSTHLAALAHHRDTLNSAHHRRIRYTGPGIDLTLALPRPHRWCTAQLATPGGLRFVANLPTEEVFTAPHQNSATGKLRVARPVAHGGEVIDGIELEFQGGRVIRACARSGEDLLHRLLATDPGAARIGEVALIPALQDPSPGIRPTWPSSPPCFHHTLLDENAAPHVALGAAYRFCSRAWWPLALNSSQLHLDLPLDAQVELL</sequence>
<comment type="cofactor">
    <cofactor evidence="2">
        <name>Mg(2+)</name>
        <dbReference type="ChEBI" id="CHEBI:18420"/>
    </cofactor>
</comment>
<comment type="cofactor">
    <cofactor evidence="1">
        <name>Co(2+)</name>
        <dbReference type="ChEBI" id="CHEBI:48828"/>
    </cofactor>
</comment>
<keyword evidence="6" id="KW-0645">Protease</keyword>
<keyword evidence="7" id="KW-0479">Metal-binding</keyword>
<evidence type="ECO:0000313" key="10">
    <source>
        <dbReference type="EMBL" id="AOS45772.1"/>
    </source>
</evidence>
<dbReference type="Proteomes" id="UP000095228">
    <property type="component" value="Chromosome"/>
</dbReference>
<evidence type="ECO:0000256" key="9">
    <source>
        <dbReference type="ARBA" id="ARBA00023049"/>
    </source>
</evidence>
<dbReference type="InterPro" id="IPR052170">
    <property type="entry name" value="M29_Exopeptidase"/>
</dbReference>
<comment type="similarity">
    <text evidence="4">Belongs to the peptidase M29 family.</text>
</comment>
<proteinExistence type="inferred from homology"/>
<organism evidence="10 11">
    <name type="scientific">Lacunisphaera limnophila</name>
    <dbReference type="NCBI Taxonomy" id="1838286"/>
    <lineage>
        <taxon>Bacteria</taxon>
        <taxon>Pseudomonadati</taxon>
        <taxon>Verrucomicrobiota</taxon>
        <taxon>Opitutia</taxon>
        <taxon>Opitutales</taxon>
        <taxon>Opitutaceae</taxon>
        <taxon>Lacunisphaera</taxon>
    </lineage>
</organism>
<dbReference type="GO" id="GO:0046872">
    <property type="term" value="F:metal ion binding"/>
    <property type="evidence" value="ECO:0007669"/>
    <property type="project" value="UniProtKB-KW"/>
</dbReference>
<keyword evidence="8 10" id="KW-0378">Hydrolase</keyword>
<dbReference type="AlphaFoldDB" id="A0A1D8AY05"/>
<protein>
    <submittedName>
        <fullName evidence="10">Aminopeptidase T</fullName>
        <ecNumber evidence="10">3.4.11.-</ecNumber>
    </submittedName>
</protein>
<keyword evidence="9" id="KW-0482">Metalloprotease</keyword>
<evidence type="ECO:0000256" key="6">
    <source>
        <dbReference type="ARBA" id="ARBA00022670"/>
    </source>
</evidence>
<keyword evidence="5 10" id="KW-0031">Aminopeptidase</keyword>
<reference evidence="10 11" key="1">
    <citation type="submission" date="2016-06" db="EMBL/GenBank/DDBJ databases">
        <title>Three novel species with peptidoglycan cell walls form the new genus Lacunisphaera gen. nov. in the family Opitutaceae of the verrucomicrobial subdivision 4.</title>
        <authorList>
            <person name="Rast P."/>
            <person name="Gloeckner I."/>
            <person name="Jogler M."/>
            <person name="Boedeker C."/>
            <person name="Jeske O."/>
            <person name="Wiegand S."/>
            <person name="Reinhardt R."/>
            <person name="Schumann P."/>
            <person name="Rohde M."/>
            <person name="Spring S."/>
            <person name="Gloeckner F.O."/>
            <person name="Jogler C."/>
        </authorList>
    </citation>
    <scope>NUCLEOTIDE SEQUENCE [LARGE SCALE GENOMIC DNA]</scope>
    <source>
        <strain evidence="10 11">IG16b</strain>
    </source>
</reference>